<organism evidence="2 3">
    <name type="scientific">Microlunatus capsulatus</name>
    <dbReference type="NCBI Taxonomy" id="99117"/>
    <lineage>
        <taxon>Bacteria</taxon>
        <taxon>Bacillati</taxon>
        <taxon>Actinomycetota</taxon>
        <taxon>Actinomycetes</taxon>
        <taxon>Propionibacteriales</taxon>
        <taxon>Propionibacteriaceae</taxon>
        <taxon>Microlunatus</taxon>
    </lineage>
</organism>
<evidence type="ECO:0000313" key="3">
    <source>
        <dbReference type="Proteomes" id="UP000758168"/>
    </source>
</evidence>
<proteinExistence type="predicted"/>
<dbReference type="EMBL" id="JAGIOB010000001">
    <property type="protein sequence ID" value="MBP2416884.1"/>
    <property type="molecule type" value="Genomic_DNA"/>
</dbReference>
<name>A0ABS4Z7C0_9ACTN</name>
<dbReference type="RefSeq" id="WP_210054921.1">
    <property type="nucleotide sequence ID" value="NZ_BAAAMH010000004.1"/>
</dbReference>
<evidence type="ECO:0000256" key="1">
    <source>
        <dbReference type="SAM" id="MobiDB-lite"/>
    </source>
</evidence>
<protein>
    <submittedName>
        <fullName evidence="2">Uncharacterized protein</fullName>
    </submittedName>
</protein>
<accession>A0ABS4Z7C0</accession>
<dbReference type="Proteomes" id="UP000758168">
    <property type="component" value="Unassembled WGS sequence"/>
</dbReference>
<reference evidence="2 3" key="1">
    <citation type="submission" date="2021-03" db="EMBL/GenBank/DDBJ databases">
        <title>Sequencing the genomes of 1000 actinobacteria strains.</title>
        <authorList>
            <person name="Klenk H.-P."/>
        </authorList>
    </citation>
    <scope>NUCLEOTIDE SEQUENCE [LARGE SCALE GENOMIC DNA]</scope>
    <source>
        <strain evidence="2 3">DSM 12936</strain>
    </source>
</reference>
<evidence type="ECO:0000313" key="2">
    <source>
        <dbReference type="EMBL" id="MBP2416884.1"/>
    </source>
</evidence>
<sequence length="911" mass="98990">MSGKALGGGSSAVAASAHAACARFRGTDPLITGVTRRALATALNFPDDSGRIPEARWMRAMTFERLVRDVRFASEVATTTAGRLGLDRPTEVVTVNAHLSVDTTAKLLGDAHVRAVSQRAATLIHGLAVPFAGFEKTRATDVRPDFAVVAPQVGEHSQGSWLVMGDAKDYERVRSRIDDGRLLKGFLQVALGAESADRWSHLPADMTVHGHGVLAVPRNAFLQPEALVELLDDHRAEVRMRLAERRREAAREPYDERDELPTFVGHLQATFDPVSCTTCTLFSYCRNELRHSDDPTELLVELGVASDARPHVVGMVDGSGVIGRASASLVANVEATLTGVGRRTGQLRTDQADQPGTINVVIAKSDAAALGVHGVATQQVTASGRQPWEITVVDDPQSADTRRAVMRLLGKQLTQAMTAQRKANREAPSPVHLVVPDQPTADVLVSIADNLAGVELSRLRWERDKQMGREALTFNGEPATIPPKLPESDRTAVSFLLEEDRARALTLRSPIVDVRQALARHVVAGGPAVNSLRLDYLVEWAKAHPDDPLEHREVADLVEQSEHTPGARLTGIRSDAIHTALTGSGSHGQNPKQRPVDPVTYDALVREELAYKCQTLERALDALGSFPDSTVREIRRAIEGDAQAVWRRRLSLHASDLVRFGRTYRFWRNRLVEVIERDGTCREQLLVLANRQAAEDLAIDAGTRQIAAATVASTTPLVLDVESRRIGDGSRVVLLHAGDQTCVDDPQVEIKHQKGSFRIAGLSIGPLAATDDQNPHRFSWAPSIAPSLEQGDRLVIGDFEWFSANKGNTFLNVTRPGADDQAAPKPTCDPHSYDDDPDAHQYCCKPHEIAEADFSDELARRRARGELNPQVWPPVVDGDAFEVVAAGSAVGDPLAVPATPVPDDVTMDDLE</sequence>
<comment type="caution">
    <text evidence="2">The sequence shown here is derived from an EMBL/GenBank/DDBJ whole genome shotgun (WGS) entry which is preliminary data.</text>
</comment>
<feature type="region of interest" description="Disordered" evidence="1">
    <location>
        <begin position="813"/>
        <end position="834"/>
    </location>
</feature>
<gene>
    <name evidence="2" type="ORF">JOF54_001806</name>
</gene>
<keyword evidence="3" id="KW-1185">Reference proteome</keyword>